<organism evidence="3 4">
    <name type="scientific">Exophiala sideris</name>
    <dbReference type="NCBI Taxonomy" id="1016849"/>
    <lineage>
        <taxon>Eukaryota</taxon>
        <taxon>Fungi</taxon>
        <taxon>Dikarya</taxon>
        <taxon>Ascomycota</taxon>
        <taxon>Pezizomycotina</taxon>
        <taxon>Eurotiomycetes</taxon>
        <taxon>Chaetothyriomycetidae</taxon>
        <taxon>Chaetothyriales</taxon>
        <taxon>Herpotrichiellaceae</taxon>
        <taxon>Exophiala</taxon>
    </lineage>
</organism>
<feature type="chain" id="PRO_5046538847" description="SMP-30/Gluconolactonase/LRE-like region domain-containing protein" evidence="1">
    <location>
        <begin position="21"/>
        <end position="375"/>
    </location>
</feature>
<dbReference type="InterPro" id="IPR011042">
    <property type="entry name" value="6-blade_b-propeller_TolB-like"/>
</dbReference>
<evidence type="ECO:0000256" key="1">
    <source>
        <dbReference type="SAM" id="SignalP"/>
    </source>
</evidence>
<dbReference type="PANTHER" id="PTHR47064:SF2">
    <property type="entry name" value="SMP-30_GLUCONOLACTONASE_LRE-LIKE REGION DOMAIN-CONTAINING PROTEIN-RELATED"/>
    <property type="match status" value="1"/>
</dbReference>
<protein>
    <recommendedName>
        <fullName evidence="2">SMP-30/Gluconolactonase/LRE-like region domain-containing protein</fullName>
    </recommendedName>
</protein>
<sequence length="375" mass="40041">MFDLVRVLPLILATVICAQARPNSHANSRRSSSAVSPFVISSPAFETILGSNPTLSVVFNRTLPLFHEAGIYHPPTDSMFVVSDTFSDPTITNGQEVQVLVHVTNLSTDKPQYTILNVTSLPNPTSGARYLHNGADLIAMVCIGSSATSGGLFFLNPYPPFNVTPLTTSYGPYPYNSPDDATVMPDGSIYFTDPVYGFTNGLRPPPYLPNQVYRYDPATNTTRAIVDGFGRPNGVTHSPDGTILYIGDTGADVGNGTIDTQGQRSTYAFSVRNLPSGVDGSTVGPFVTDRRVFAMPDVGANDGLKTDLHGNVWGQSTDGLHVWTPNGELLGKVLYADGDGGNLGFAEPGEVYLMAETVLYKLDISNTVVGTGVFT</sequence>
<dbReference type="SUPFAM" id="SSF63829">
    <property type="entry name" value="Calcium-dependent phosphotriesterase"/>
    <property type="match status" value="1"/>
</dbReference>
<dbReference type="PANTHER" id="PTHR47064">
    <property type="entry name" value="PUTATIVE (AFU_ORTHOLOGUE AFUA_1G08990)-RELATED"/>
    <property type="match status" value="1"/>
</dbReference>
<dbReference type="Proteomes" id="UP001345691">
    <property type="component" value="Unassembled WGS sequence"/>
</dbReference>
<dbReference type="InterPro" id="IPR013658">
    <property type="entry name" value="SGL"/>
</dbReference>
<dbReference type="Gene3D" id="2.120.10.30">
    <property type="entry name" value="TolB, C-terminal domain"/>
    <property type="match status" value="1"/>
</dbReference>
<dbReference type="Pfam" id="PF08450">
    <property type="entry name" value="SGL"/>
    <property type="match status" value="1"/>
</dbReference>
<name>A0ABR0IV29_9EURO</name>
<keyword evidence="1" id="KW-0732">Signal</keyword>
<dbReference type="InterPro" id="IPR052988">
    <property type="entry name" value="Oryzine_lactonohydrolase"/>
</dbReference>
<reference evidence="3 4" key="1">
    <citation type="submission" date="2023-08" db="EMBL/GenBank/DDBJ databases">
        <title>Black Yeasts Isolated from many extreme environments.</title>
        <authorList>
            <person name="Coleine C."/>
            <person name="Stajich J.E."/>
            <person name="Selbmann L."/>
        </authorList>
    </citation>
    <scope>NUCLEOTIDE SEQUENCE [LARGE SCALE GENOMIC DNA]</scope>
    <source>
        <strain evidence="3 4">CCFEE 6328</strain>
    </source>
</reference>
<evidence type="ECO:0000259" key="2">
    <source>
        <dbReference type="Pfam" id="PF08450"/>
    </source>
</evidence>
<evidence type="ECO:0000313" key="3">
    <source>
        <dbReference type="EMBL" id="KAK5049186.1"/>
    </source>
</evidence>
<dbReference type="EMBL" id="JAVRRF010000047">
    <property type="protein sequence ID" value="KAK5049186.1"/>
    <property type="molecule type" value="Genomic_DNA"/>
</dbReference>
<keyword evidence="4" id="KW-1185">Reference proteome</keyword>
<evidence type="ECO:0000313" key="4">
    <source>
        <dbReference type="Proteomes" id="UP001345691"/>
    </source>
</evidence>
<feature type="domain" description="SMP-30/Gluconolactonase/LRE-like region" evidence="2">
    <location>
        <begin position="161"/>
        <end position="333"/>
    </location>
</feature>
<feature type="signal peptide" evidence="1">
    <location>
        <begin position="1"/>
        <end position="20"/>
    </location>
</feature>
<proteinExistence type="predicted"/>
<gene>
    <name evidence="3" type="ORF">LTR69_011150</name>
</gene>
<accession>A0ABR0IV29</accession>
<comment type="caution">
    <text evidence="3">The sequence shown here is derived from an EMBL/GenBank/DDBJ whole genome shotgun (WGS) entry which is preliminary data.</text>
</comment>